<proteinExistence type="predicted"/>
<dbReference type="OrthoDB" id="2143914at2759"/>
<evidence type="ECO:0000256" key="2">
    <source>
        <dbReference type="ARBA" id="ARBA00022737"/>
    </source>
</evidence>
<evidence type="ECO:0000256" key="1">
    <source>
        <dbReference type="ARBA" id="ARBA00004123"/>
    </source>
</evidence>
<feature type="non-terminal residue" evidence="8">
    <location>
        <position position="1"/>
    </location>
</feature>
<dbReference type="InterPro" id="IPR017930">
    <property type="entry name" value="Myb_dom"/>
</dbReference>
<dbReference type="AlphaFoldDB" id="A0A371FER5"/>
<evidence type="ECO:0000313" key="9">
    <source>
        <dbReference type="Proteomes" id="UP000257109"/>
    </source>
</evidence>
<evidence type="ECO:0000256" key="3">
    <source>
        <dbReference type="ARBA" id="ARBA00023015"/>
    </source>
</evidence>
<name>A0A371FER5_MUCPR</name>
<dbReference type="InterPro" id="IPR051953">
    <property type="entry name" value="Plant_SW-associated_TFs"/>
</dbReference>
<feature type="domain" description="HTH myb-type" evidence="7">
    <location>
        <begin position="1"/>
        <end position="31"/>
    </location>
</feature>
<dbReference type="Proteomes" id="UP000257109">
    <property type="component" value="Unassembled WGS sequence"/>
</dbReference>
<dbReference type="PANTHER" id="PTHR47997">
    <property type="entry name" value="MYB DOMAIN PROTEIN 55"/>
    <property type="match status" value="1"/>
</dbReference>
<sequence length="187" mass="20679">MNWSVLLIKILPGRTDNAIKNHWNSSLKKKLLEHFRPFRFQRTVHKLISKLDNSDKNQLESSGIVREVGDSSNVPANESAESYFIECNSSSNNGLSCSNSELPFNISGLQNEFFSYPMMSPVGFLTPPPATPSKGAKAVISGSEVVRLSLTLSPPSHGYESNIAHSKAINTTPPYRLRSKQTAIKLF</sequence>
<accession>A0A371FER5</accession>
<evidence type="ECO:0000259" key="7">
    <source>
        <dbReference type="PROSITE" id="PS51294"/>
    </source>
</evidence>
<comment type="caution">
    <text evidence="8">The sequence shown here is derived from an EMBL/GenBank/DDBJ whole genome shotgun (WGS) entry which is preliminary data.</text>
</comment>
<dbReference type="PANTHER" id="PTHR47997:SF75">
    <property type="entry name" value="MYB DOMAIN PROTEIN 55"/>
    <property type="match status" value="1"/>
</dbReference>
<reference evidence="8" key="1">
    <citation type="submission" date="2018-05" db="EMBL/GenBank/DDBJ databases">
        <title>Draft genome of Mucuna pruriens seed.</title>
        <authorList>
            <person name="Nnadi N.E."/>
            <person name="Vos R."/>
            <person name="Hasami M.H."/>
            <person name="Devisetty U.K."/>
            <person name="Aguiy J.C."/>
        </authorList>
    </citation>
    <scope>NUCLEOTIDE SEQUENCE [LARGE SCALE GENOMIC DNA]</scope>
    <source>
        <strain evidence="8">JCA_2017</strain>
    </source>
</reference>
<evidence type="ECO:0000313" key="8">
    <source>
        <dbReference type="EMBL" id="RDX76788.1"/>
    </source>
</evidence>
<dbReference type="EMBL" id="QJKJ01009386">
    <property type="protein sequence ID" value="RDX76788.1"/>
    <property type="molecule type" value="Genomic_DNA"/>
</dbReference>
<keyword evidence="3" id="KW-0805">Transcription regulation</keyword>
<keyword evidence="2" id="KW-0677">Repeat</keyword>
<comment type="subcellular location">
    <subcellularLocation>
        <location evidence="1">Nucleus</location>
    </subcellularLocation>
</comment>
<organism evidence="8 9">
    <name type="scientific">Mucuna pruriens</name>
    <name type="common">Velvet bean</name>
    <name type="synonym">Dolichos pruriens</name>
    <dbReference type="NCBI Taxonomy" id="157652"/>
    <lineage>
        <taxon>Eukaryota</taxon>
        <taxon>Viridiplantae</taxon>
        <taxon>Streptophyta</taxon>
        <taxon>Embryophyta</taxon>
        <taxon>Tracheophyta</taxon>
        <taxon>Spermatophyta</taxon>
        <taxon>Magnoliopsida</taxon>
        <taxon>eudicotyledons</taxon>
        <taxon>Gunneridae</taxon>
        <taxon>Pentapetalae</taxon>
        <taxon>rosids</taxon>
        <taxon>fabids</taxon>
        <taxon>Fabales</taxon>
        <taxon>Fabaceae</taxon>
        <taxon>Papilionoideae</taxon>
        <taxon>50 kb inversion clade</taxon>
        <taxon>NPAAA clade</taxon>
        <taxon>indigoferoid/millettioid clade</taxon>
        <taxon>Phaseoleae</taxon>
        <taxon>Mucuna</taxon>
    </lineage>
</organism>
<evidence type="ECO:0000256" key="5">
    <source>
        <dbReference type="ARBA" id="ARBA00023163"/>
    </source>
</evidence>
<dbReference type="GO" id="GO:0003677">
    <property type="term" value="F:DNA binding"/>
    <property type="evidence" value="ECO:0007669"/>
    <property type="project" value="UniProtKB-KW"/>
</dbReference>
<keyword evidence="5" id="KW-0804">Transcription</keyword>
<keyword evidence="4" id="KW-0238">DNA-binding</keyword>
<evidence type="ECO:0000256" key="4">
    <source>
        <dbReference type="ARBA" id="ARBA00023125"/>
    </source>
</evidence>
<dbReference type="PROSITE" id="PS51294">
    <property type="entry name" value="HTH_MYB"/>
    <property type="match status" value="1"/>
</dbReference>
<dbReference type="Gene3D" id="1.10.10.60">
    <property type="entry name" value="Homeodomain-like"/>
    <property type="match status" value="1"/>
</dbReference>
<keyword evidence="9" id="KW-1185">Reference proteome</keyword>
<dbReference type="GO" id="GO:0005634">
    <property type="term" value="C:nucleus"/>
    <property type="evidence" value="ECO:0007669"/>
    <property type="project" value="UniProtKB-SubCell"/>
</dbReference>
<evidence type="ECO:0000256" key="6">
    <source>
        <dbReference type="ARBA" id="ARBA00023242"/>
    </source>
</evidence>
<gene>
    <name evidence="8" type="primary">MYB3R5</name>
    <name evidence="8" type="ORF">CR513_43184</name>
</gene>
<feature type="non-terminal residue" evidence="8">
    <location>
        <position position="187"/>
    </location>
</feature>
<protein>
    <submittedName>
        <fullName evidence="8">Transcription factor MYB3R-5</fullName>
    </submittedName>
</protein>
<keyword evidence="6" id="KW-0539">Nucleus</keyword>